<dbReference type="EMBL" id="CAJNOQ010000747">
    <property type="protein sequence ID" value="CAF0834272.1"/>
    <property type="molecule type" value="Genomic_DNA"/>
</dbReference>
<dbReference type="OrthoDB" id="10005823at2759"/>
<keyword evidence="4" id="KW-1185">Reference proteome</keyword>
<name>A0A813V809_9BILA</name>
<feature type="region of interest" description="Disordered" evidence="1">
    <location>
        <begin position="526"/>
        <end position="549"/>
    </location>
</feature>
<accession>A0A813V809</accession>
<reference evidence="2" key="1">
    <citation type="submission" date="2021-02" db="EMBL/GenBank/DDBJ databases">
        <authorList>
            <person name="Nowell W R."/>
        </authorList>
    </citation>
    <scope>NUCLEOTIDE SEQUENCE</scope>
</reference>
<proteinExistence type="predicted"/>
<dbReference type="Proteomes" id="UP000681722">
    <property type="component" value="Unassembled WGS sequence"/>
</dbReference>
<dbReference type="Proteomes" id="UP000663829">
    <property type="component" value="Unassembled WGS sequence"/>
</dbReference>
<sequence length="549" mass="64258">MFKGNFRGRGSIGSNRSFRNNVQQIHTTQRKSWKTSDEYIEEMSTLILNNATTSVLLILENIRSQESLADYKDVLTKLCKKLKDPSFIGIGKLTRKTFGTRRNFLISSFTDINNCCLTIFYYIVSICHKLNIENSEIWLNLLKNKLTQTLPFYRYLSSNNIQIPLTVCTNITSDLSSLCKSWPAKMKVNLIYMGFTDLLTSSDFLHIADWEKLMCRLKMHGQEFYFDNEPSKRLKPTLLYEQIDTPEKLSLFINYFPEYDLNQLTTESETLFDVLIRMRAFFYLNDDKNANVRVHLSRSSRNRHKQDQFGPNETSKYRTLRILKLFNYFVSKDVKLSSSVFEHPLPSFSRNYFLHTTVGLYVLACLRIEDLFCDLSSVEKRMRIEQFIETTISCATCFDPVFQNFLLHHLHSSYKITHNQKFIEKIRSKRNLSLNQMYDKLFHSKLSLKEQCRLVIKDRIKSYPNDVKKLSILPLTLINYCTYDFFDPNYAQIVNDKVTKHGGKVMPKSGTDTEVSNSDNNEMDMYFISDNSGDSDDDQYESMSDSDIY</sequence>
<dbReference type="EMBL" id="CAJOBC010000747">
    <property type="protein sequence ID" value="CAF3621404.1"/>
    <property type="molecule type" value="Genomic_DNA"/>
</dbReference>
<evidence type="ECO:0000313" key="4">
    <source>
        <dbReference type="Proteomes" id="UP000663829"/>
    </source>
</evidence>
<dbReference type="AlphaFoldDB" id="A0A813V809"/>
<comment type="caution">
    <text evidence="2">The sequence shown here is derived from an EMBL/GenBank/DDBJ whole genome shotgun (WGS) entry which is preliminary data.</text>
</comment>
<evidence type="ECO:0000313" key="3">
    <source>
        <dbReference type="EMBL" id="CAF3621404.1"/>
    </source>
</evidence>
<organism evidence="2 4">
    <name type="scientific">Didymodactylos carnosus</name>
    <dbReference type="NCBI Taxonomy" id="1234261"/>
    <lineage>
        <taxon>Eukaryota</taxon>
        <taxon>Metazoa</taxon>
        <taxon>Spiralia</taxon>
        <taxon>Gnathifera</taxon>
        <taxon>Rotifera</taxon>
        <taxon>Eurotatoria</taxon>
        <taxon>Bdelloidea</taxon>
        <taxon>Philodinida</taxon>
        <taxon>Philodinidae</taxon>
        <taxon>Didymodactylos</taxon>
    </lineage>
</organism>
<evidence type="ECO:0000313" key="2">
    <source>
        <dbReference type="EMBL" id="CAF0834272.1"/>
    </source>
</evidence>
<gene>
    <name evidence="2" type="ORF">GPM918_LOCUS5219</name>
    <name evidence="3" type="ORF">SRO942_LOCUS5219</name>
</gene>
<evidence type="ECO:0000256" key="1">
    <source>
        <dbReference type="SAM" id="MobiDB-lite"/>
    </source>
</evidence>
<protein>
    <submittedName>
        <fullName evidence="2">Uncharacterized protein</fullName>
    </submittedName>
</protein>